<dbReference type="AlphaFoldDB" id="A0A7X3MLC5"/>
<proteinExistence type="predicted"/>
<gene>
    <name evidence="1" type="ORF">GN277_24530</name>
</gene>
<comment type="caution">
    <text evidence="1">The sequence shown here is derived from an EMBL/GenBank/DDBJ whole genome shotgun (WGS) entry which is preliminary data.</text>
</comment>
<sequence length="126" mass="14648">MKKRTEVIQEWIDARRERGEAATKCMFYITVPKDTDIYKDETIKKIEGILDKNHVSHGHVDTVCGAWNLNRDWIETGEIDCIVEFCGVYPVGWDMDDVAELERMETEGEIIVLVDWIEDGKHIPNH</sequence>
<evidence type="ECO:0000313" key="1">
    <source>
        <dbReference type="EMBL" id="MXP78395.1"/>
    </source>
</evidence>
<reference evidence="1 2" key="1">
    <citation type="submission" date="2019-12" db="EMBL/GenBank/DDBJ databases">
        <title>Sporaefaciens musculi gen. nov., sp. nov., a novel bacterium isolated from the caecum of an obese mouse.</title>
        <authorList>
            <person name="Rasmussen T.S."/>
            <person name="Streidl T."/>
            <person name="Hitch T.C.A."/>
            <person name="Wortmann E."/>
            <person name="Deptula P."/>
            <person name="Hansen M."/>
            <person name="Nielsen D.S."/>
            <person name="Clavel T."/>
            <person name="Vogensen F.K."/>
        </authorList>
    </citation>
    <scope>NUCLEOTIDE SEQUENCE [LARGE SCALE GENOMIC DNA]</scope>
    <source>
        <strain evidence="1 2">WCA-9-b2</strain>
    </source>
</reference>
<accession>A0A7X3MLC5</accession>
<keyword evidence="2" id="KW-1185">Reference proteome</keyword>
<evidence type="ECO:0000313" key="2">
    <source>
        <dbReference type="Proteomes" id="UP000460412"/>
    </source>
</evidence>
<name>A0A7X3MLC5_9FIRM</name>
<dbReference type="Proteomes" id="UP000460412">
    <property type="component" value="Unassembled WGS sequence"/>
</dbReference>
<dbReference type="RefSeq" id="WP_159754922.1">
    <property type="nucleotide sequence ID" value="NZ_WUQX01000001.1"/>
</dbReference>
<protein>
    <submittedName>
        <fullName evidence="1">Uncharacterized protein</fullName>
    </submittedName>
</protein>
<dbReference type="EMBL" id="WUQX01000001">
    <property type="protein sequence ID" value="MXP78395.1"/>
    <property type="molecule type" value="Genomic_DNA"/>
</dbReference>
<organism evidence="1 2">
    <name type="scientific">Sporofaciens musculi</name>
    <dbReference type="NCBI Taxonomy" id="2681861"/>
    <lineage>
        <taxon>Bacteria</taxon>
        <taxon>Bacillati</taxon>
        <taxon>Bacillota</taxon>
        <taxon>Clostridia</taxon>
        <taxon>Lachnospirales</taxon>
        <taxon>Lachnospiraceae</taxon>
        <taxon>Sporofaciens</taxon>
    </lineage>
</organism>